<evidence type="ECO:0000259" key="3">
    <source>
        <dbReference type="PROSITE" id="PS51845"/>
    </source>
</evidence>
<dbReference type="GO" id="GO:0007165">
    <property type="term" value="P:signal transduction"/>
    <property type="evidence" value="ECO:0007669"/>
    <property type="project" value="InterPro"/>
</dbReference>
<reference evidence="4 5" key="1">
    <citation type="journal article" date="2018" name="Nat. Ecol. Evol.">
        <title>Shark genomes provide insights into elasmobranch evolution and the origin of vertebrates.</title>
        <authorList>
            <person name="Hara Y"/>
            <person name="Yamaguchi K"/>
            <person name="Onimaru K"/>
            <person name="Kadota M"/>
            <person name="Koyanagi M"/>
            <person name="Keeley SD"/>
            <person name="Tatsumi K"/>
            <person name="Tanaka K"/>
            <person name="Motone F"/>
            <person name="Kageyama Y"/>
            <person name="Nozu R"/>
            <person name="Adachi N"/>
            <person name="Nishimura O"/>
            <person name="Nakagawa R"/>
            <person name="Tanegashima C"/>
            <person name="Kiyatake I"/>
            <person name="Matsumoto R"/>
            <person name="Murakumo K"/>
            <person name="Nishida K"/>
            <person name="Terakita A"/>
            <person name="Kuratani S"/>
            <person name="Sato K"/>
            <person name="Hyodo S Kuraku.S."/>
        </authorList>
    </citation>
    <scope>NUCLEOTIDE SEQUENCE [LARGE SCALE GENOMIC DNA]</scope>
</reference>
<comment type="caution">
    <text evidence="4">The sequence shown here is derived from an EMBL/GenBank/DDBJ whole genome shotgun (WGS) entry which is preliminary data.</text>
</comment>
<dbReference type="AlphaFoldDB" id="A0A401Q6T8"/>
<dbReference type="OrthoDB" id="189220at2759"/>
<name>A0A401Q6T8_SCYTO</name>
<feature type="non-terminal residue" evidence="4">
    <location>
        <position position="1"/>
    </location>
</feature>
<feature type="domain" description="PDEase" evidence="3">
    <location>
        <begin position="29"/>
        <end position="127"/>
    </location>
</feature>
<keyword evidence="5" id="KW-1185">Reference proteome</keyword>
<dbReference type="Gene3D" id="1.10.1300.10">
    <property type="entry name" value="3'5'-cyclic nucleotide phosphodiesterase, catalytic domain"/>
    <property type="match status" value="1"/>
</dbReference>
<keyword evidence="1" id="KW-0479">Metal-binding</keyword>
<protein>
    <recommendedName>
        <fullName evidence="3">PDEase domain-containing protein</fullName>
    </recommendedName>
</protein>
<evidence type="ECO:0000256" key="1">
    <source>
        <dbReference type="ARBA" id="ARBA00022723"/>
    </source>
</evidence>
<dbReference type="Proteomes" id="UP000288216">
    <property type="component" value="Unassembled WGS sequence"/>
</dbReference>
<dbReference type="GO" id="GO:0004114">
    <property type="term" value="F:3',5'-cyclic-nucleotide phosphodiesterase activity"/>
    <property type="evidence" value="ECO:0007669"/>
    <property type="project" value="InterPro"/>
</dbReference>
<organism evidence="4 5">
    <name type="scientific">Scyliorhinus torazame</name>
    <name type="common">Cloudy catshark</name>
    <name type="synonym">Catulus torazame</name>
    <dbReference type="NCBI Taxonomy" id="75743"/>
    <lineage>
        <taxon>Eukaryota</taxon>
        <taxon>Metazoa</taxon>
        <taxon>Chordata</taxon>
        <taxon>Craniata</taxon>
        <taxon>Vertebrata</taxon>
        <taxon>Chondrichthyes</taxon>
        <taxon>Elasmobranchii</taxon>
        <taxon>Galeomorphii</taxon>
        <taxon>Galeoidea</taxon>
        <taxon>Carcharhiniformes</taxon>
        <taxon>Scyliorhinidae</taxon>
        <taxon>Scyliorhinus</taxon>
    </lineage>
</organism>
<proteinExistence type="predicted"/>
<dbReference type="PROSITE" id="PS51845">
    <property type="entry name" value="PDEASE_I_2"/>
    <property type="match status" value="1"/>
</dbReference>
<gene>
    <name evidence="4" type="ORF">scyTo_0021324</name>
</gene>
<dbReference type="InterPro" id="IPR002073">
    <property type="entry name" value="PDEase_catalytic_dom"/>
</dbReference>
<feature type="non-terminal residue" evidence="4">
    <location>
        <position position="127"/>
    </location>
</feature>
<dbReference type="PANTHER" id="PTHR11347">
    <property type="entry name" value="CYCLIC NUCLEOTIDE PHOSPHODIESTERASE"/>
    <property type="match status" value="1"/>
</dbReference>
<sequence>DGLRRLSGNEYIFTKNAHTVHAHFHVPVSLHDIPPRITETMENEDSWDFDIFELEAATYKRPLVYLGLKTFSRFGVCEFLNCSESVLRSWLQIIEANYHSSNSYHNSTHSADVLHATAYFLRQERVK</sequence>
<evidence type="ECO:0000313" key="5">
    <source>
        <dbReference type="Proteomes" id="UP000288216"/>
    </source>
</evidence>
<dbReference type="EMBL" id="BFAA01018689">
    <property type="protein sequence ID" value="GCB81082.1"/>
    <property type="molecule type" value="Genomic_DNA"/>
</dbReference>
<keyword evidence="2" id="KW-0378">Hydrolase</keyword>
<dbReference type="InterPro" id="IPR036971">
    <property type="entry name" value="PDEase_catalytic_dom_sf"/>
</dbReference>
<accession>A0A401Q6T8</accession>
<dbReference type="SUPFAM" id="SSF109604">
    <property type="entry name" value="HD-domain/PDEase-like"/>
    <property type="match status" value="1"/>
</dbReference>
<dbReference type="STRING" id="75743.A0A401Q6T8"/>
<evidence type="ECO:0000256" key="2">
    <source>
        <dbReference type="ARBA" id="ARBA00022801"/>
    </source>
</evidence>
<dbReference type="GO" id="GO:0046872">
    <property type="term" value="F:metal ion binding"/>
    <property type="evidence" value="ECO:0007669"/>
    <property type="project" value="UniProtKB-KW"/>
</dbReference>
<evidence type="ECO:0000313" key="4">
    <source>
        <dbReference type="EMBL" id="GCB81082.1"/>
    </source>
</evidence>